<protein>
    <submittedName>
        <fullName evidence="2">Uncharacterized protein</fullName>
    </submittedName>
</protein>
<feature type="region of interest" description="Disordered" evidence="1">
    <location>
        <begin position="150"/>
        <end position="211"/>
    </location>
</feature>
<proteinExistence type="predicted"/>
<sequence length="350" mass="38689">MIGCKVMRTLVSVEIEIVLILRLSCCLEDPYKALRQAYLVGTDTESEPFEGFWHVWCEIHVIGFHRLLSPNHPLTHTTPALVPSLRRTARVVVRVLPAMSPGLSVGIADVEAMFDLAFRKRFRSSYNSLPSPTLLVWKRYRRTVELILDTDSEDDEEVEESLDSDSMSEDAEDEGPTVEDEDPAAGDKGLAAGDEGLDMRVKSRSLDDEGHMVESDVHGLGEEDEAVPEGNSSQLRLCRQLTFEIDPKDGMVYIDVPAYPPPAPPAQTPLSPEWSSGSFPISATPSIVHSPISSPMISLTVPSPIASPVATSIATIPVDERTSSTALQRELQEMRGRVTALEQERDRRER</sequence>
<feature type="compositionally biased region" description="Acidic residues" evidence="1">
    <location>
        <begin position="150"/>
        <end position="184"/>
    </location>
</feature>
<evidence type="ECO:0000313" key="2">
    <source>
        <dbReference type="EMBL" id="GEU48093.1"/>
    </source>
</evidence>
<comment type="caution">
    <text evidence="2">The sequence shown here is derived from an EMBL/GenBank/DDBJ whole genome shotgun (WGS) entry which is preliminary data.</text>
</comment>
<accession>A0A6L2KEZ5</accession>
<evidence type="ECO:0000256" key="1">
    <source>
        <dbReference type="SAM" id="MobiDB-lite"/>
    </source>
</evidence>
<dbReference type="AlphaFoldDB" id="A0A6L2KEZ5"/>
<gene>
    <name evidence="2" type="ORF">Tci_020071</name>
</gene>
<dbReference type="EMBL" id="BKCJ010002370">
    <property type="protein sequence ID" value="GEU48093.1"/>
    <property type="molecule type" value="Genomic_DNA"/>
</dbReference>
<organism evidence="2">
    <name type="scientific">Tanacetum cinerariifolium</name>
    <name type="common">Dalmatian daisy</name>
    <name type="synonym">Chrysanthemum cinerariifolium</name>
    <dbReference type="NCBI Taxonomy" id="118510"/>
    <lineage>
        <taxon>Eukaryota</taxon>
        <taxon>Viridiplantae</taxon>
        <taxon>Streptophyta</taxon>
        <taxon>Embryophyta</taxon>
        <taxon>Tracheophyta</taxon>
        <taxon>Spermatophyta</taxon>
        <taxon>Magnoliopsida</taxon>
        <taxon>eudicotyledons</taxon>
        <taxon>Gunneridae</taxon>
        <taxon>Pentapetalae</taxon>
        <taxon>asterids</taxon>
        <taxon>campanulids</taxon>
        <taxon>Asterales</taxon>
        <taxon>Asteraceae</taxon>
        <taxon>Asteroideae</taxon>
        <taxon>Anthemideae</taxon>
        <taxon>Anthemidinae</taxon>
        <taxon>Tanacetum</taxon>
    </lineage>
</organism>
<name>A0A6L2KEZ5_TANCI</name>
<feature type="compositionally biased region" description="Basic and acidic residues" evidence="1">
    <location>
        <begin position="197"/>
        <end position="211"/>
    </location>
</feature>
<reference evidence="2" key="1">
    <citation type="journal article" date="2019" name="Sci. Rep.">
        <title>Draft genome of Tanacetum cinerariifolium, the natural source of mosquito coil.</title>
        <authorList>
            <person name="Yamashiro T."/>
            <person name="Shiraishi A."/>
            <person name="Satake H."/>
            <person name="Nakayama K."/>
        </authorList>
    </citation>
    <scope>NUCLEOTIDE SEQUENCE</scope>
</reference>